<proteinExistence type="predicted"/>
<dbReference type="AlphaFoldDB" id="A0A5B8V9I5"/>
<reference evidence="1 2" key="1">
    <citation type="journal article" date="2016" name="Int. J. Syst. Evol. Microbiol.">
        <title>Panacibacter ginsenosidivorans gen. nov., sp. nov., with ginsenoside converting activity isolated from soil of a ginseng field.</title>
        <authorList>
            <person name="Siddiqi M.Z."/>
            <person name="Muhammad Shafi S."/>
            <person name="Choi K.D."/>
            <person name="Im W.T."/>
        </authorList>
    </citation>
    <scope>NUCLEOTIDE SEQUENCE [LARGE SCALE GENOMIC DNA]</scope>
    <source>
        <strain evidence="1 2">Gsoil1550</strain>
    </source>
</reference>
<sequence>MTGIDNVQLEQVIVHKVGNPSRGEQLKLSVNPLTLNDELVKSMLNKYFLGAFNENEHYHFTHLSDVGMNEVYNYVTSIFQDKKSFTQQSSLLAHFLYNKSTHVKVKEGELYVASFKDVPFGNDFIDAVGIFKSETKETFLKVFEHGESWEVIGEEGININKLDKGCLVFNTNKEDGYVVCVVDATNKQQDAQYWVKDFLQVEPYADSYHNTNKYMDMCRLFITNDYADKFDVNKTDQIDLMNRSAEYFKTKEQFSLNEFTEEVIHHPEVADSFVQFKKNYEVSRQFEMDDEFDIDLAAVKKQAKVFKSVLKLDKNFHIYIHGRRDMIEKGYDELTGKKFYKLYFEEES</sequence>
<gene>
    <name evidence="1" type="ORF">FRZ67_13040</name>
</gene>
<dbReference type="Proteomes" id="UP000321533">
    <property type="component" value="Chromosome"/>
</dbReference>
<evidence type="ECO:0000313" key="2">
    <source>
        <dbReference type="Proteomes" id="UP000321533"/>
    </source>
</evidence>
<dbReference type="OrthoDB" id="9153118at2"/>
<dbReference type="InterPro" id="IPR007358">
    <property type="entry name" value="Nucleoid_associated_NdpA"/>
</dbReference>
<name>A0A5B8V9I5_9BACT</name>
<protein>
    <submittedName>
        <fullName evidence="1">Nucleoid-associated protein</fullName>
    </submittedName>
</protein>
<dbReference type="EMBL" id="CP042435">
    <property type="protein sequence ID" value="QEC68180.1"/>
    <property type="molecule type" value="Genomic_DNA"/>
</dbReference>
<dbReference type="RefSeq" id="WP_147189987.1">
    <property type="nucleotide sequence ID" value="NZ_CP042435.1"/>
</dbReference>
<dbReference type="GO" id="GO:0009295">
    <property type="term" value="C:nucleoid"/>
    <property type="evidence" value="ECO:0007669"/>
    <property type="project" value="InterPro"/>
</dbReference>
<organism evidence="1 2">
    <name type="scientific">Panacibacter ginsenosidivorans</name>
    <dbReference type="NCBI Taxonomy" id="1813871"/>
    <lineage>
        <taxon>Bacteria</taxon>
        <taxon>Pseudomonadati</taxon>
        <taxon>Bacteroidota</taxon>
        <taxon>Chitinophagia</taxon>
        <taxon>Chitinophagales</taxon>
        <taxon>Chitinophagaceae</taxon>
        <taxon>Panacibacter</taxon>
    </lineage>
</organism>
<evidence type="ECO:0000313" key="1">
    <source>
        <dbReference type="EMBL" id="QEC68180.1"/>
    </source>
</evidence>
<accession>A0A5B8V9I5</accession>
<dbReference type="KEGG" id="pgin:FRZ67_13040"/>
<dbReference type="Pfam" id="PF04245">
    <property type="entry name" value="NA37"/>
    <property type="match status" value="1"/>
</dbReference>
<keyword evidence="2" id="KW-1185">Reference proteome</keyword>